<dbReference type="AlphaFoldDB" id="A0A914X4X4"/>
<evidence type="ECO:0000313" key="2">
    <source>
        <dbReference type="Proteomes" id="UP000887566"/>
    </source>
</evidence>
<dbReference type="PANTHER" id="PTHR35179">
    <property type="entry name" value="PROTEIN CBG02620"/>
    <property type="match status" value="1"/>
</dbReference>
<evidence type="ECO:0000256" key="1">
    <source>
        <dbReference type="SAM" id="MobiDB-lite"/>
    </source>
</evidence>
<protein>
    <submittedName>
        <fullName evidence="3">Decapping nuclease</fullName>
    </submittedName>
</protein>
<feature type="region of interest" description="Disordered" evidence="1">
    <location>
        <begin position="1"/>
        <end position="42"/>
    </location>
</feature>
<reference evidence="3" key="1">
    <citation type="submission" date="2022-11" db="UniProtKB">
        <authorList>
            <consortium name="WormBaseParasite"/>
        </authorList>
    </citation>
    <scope>IDENTIFICATION</scope>
</reference>
<evidence type="ECO:0000313" key="3">
    <source>
        <dbReference type="WBParaSite" id="PSAMB.scaffold6500size9360.g28608.t1"/>
    </source>
</evidence>
<dbReference type="Proteomes" id="UP000887566">
    <property type="component" value="Unplaced"/>
</dbReference>
<proteinExistence type="predicted"/>
<feature type="compositionally biased region" description="Basic residues" evidence="1">
    <location>
        <begin position="1"/>
        <end position="15"/>
    </location>
</feature>
<organism evidence="2 3">
    <name type="scientific">Plectus sambesii</name>
    <dbReference type="NCBI Taxonomy" id="2011161"/>
    <lineage>
        <taxon>Eukaryota</taxon>
        <taxon>Metazoa</taxon>
        <taxon>Ecdysozoa</taxon>
        <taxon>Nematoda</taxon>
        <taxon>Chromadorea</taxon>
        <taxon>Plectida</taxon>
        <taxon>Plectina</taxon>
        <taxon>Plectoidea</taxon>
        <taxon>Plectidae</taxon>
        <taxon>Plectus</taxon>
    </lineage>
</organism>
<keyword evidence="2" id="KW-1185">Reference proteome</keyword>
<name>A0A914X4X4_9BILA</name>
<dbReference type="PANTHER" id="PTHR35179:SF2">
    <property type="entry name" value="START DOMAIN-CONTAINING PROTEIN"/>
    <property type="match status" value="1"/>
</dbReference>
<accession>A0A914X4X4</accession>
<dbReference type="WBParaSite" id="PSAMB.scaffold6500size9360.g28608.t1">
    <property type="protein sequence ID" value="PSAMB.scaffold6500size9360.g28608.t1"/>
    <property type="gene ID" value="PSAMB.scaffold6500size9360.g28608"/>
</dbReference>
<sequence length="434" mass="49508">MAHFHRMTVSMKKKAPPTPKIDLNEKVFPKSDDPGVLPDVPPPRPNFPFDGIENLKAPLLELDSECLGTEDKVSDKELLGMKGFKRLATYNWIRQPDQRYPVGTMVIPGAPRIIDTNVSTVQLKQDDWIIAHPNGYQSPNFSLEPVFRAIEECQGQGSFDSKEYDIMADSNVIQLLCKFCYESSELNDKPFRIDVRRYQNMVVFLRYEESTVFKYTHKREFGLDFKAKVTKTVDNDLLTRGNFQQVITYQFGKYKMLITSQVHCCKGADDKTNGATKATQTPEPQPYENGSRLRVIRYGALRPFELAELATREVGGLMKWDSIWQRVFFTGAKALVVGRINMDTGELVNVQRAVLPRLPPSADGEVEEDISGLRKTHYVLRKIVDFVRKRPDGKYFAIILQPGKSIKIYDRDGSGIPAVLPKPYQKRILEMKAF</sequence>
<feature type="compositionally biased region" description="Basic and acidic residues" evidence="1">
    <location>
        <begin position="22"/>
        <end position="33"/>
    </location>
</feature>